<accession>C5DD60</accession>
<name>C5DD60_LACTC</name>
<dbReference type="GeneID" id="8290999"/>
<dbReference type="HOGENOM" id="CLU_079690_4_0_1"/>
<dbReference type="EMBL" id="CU928166">
    <property type="protein sequence ID" value="CAR21721.1"/>
    <property type="molecule type" value="Genomic_DNA"/>
</dbReference>
<comment type="similarity">
    <text evidence="4">Belongs to the copper transporter (Ctr) (TC 1.A.56) family. SLC31A subfamily.</text>
</comment>
<dbReference type="PANTHER" id="PTHR12483">
    <property type="entry name" value="SOLUTE CARRIER FAMILY 31 COPPER TRANSPORTERS"/>
    <property type="match status" value="1"/>
</dbReference>
<reference evidence="5 6" key="1">
    <citation type="journal article" date="2009" name="Genome Res.">
        <title>Comparative genomics of protoploid Saccharomycetaceae.</title>
        <authorList>
            <consortium name="The Genolevures Consortium"/>
            <person name="Souciet J.-L."/>
            <person name="Dujon B."/>
            <person name="Gaillardin C."/>
            <person name="Johnston M."/>
            <person name="Baret P.V."/>
            <person name="Cliften P."/>
            <person name="Sherman D.J."/>
            <person name="Weissenbach J."/>
            <person name="Westhof E."/>
            <person name="Wincker P."/>
            <person name="Jubin C."/>
            <person name="Poulain J."/>
            <person name="Barbe V."/>
            <person name="Segurens B."/>
            <person name="Artiguenave F."/>
            <person name="Anthouard V."/>
            <person name="Vacherie B."/>
            <person name="Val M.-E."/>
            <person name="Fulton R.S."/>
            <person name="Minx P."/>
            <person name="Wilson R."/>
            <person name="Durrens P."/>
            <person name="Jean G."/>
            <person name="Marck C."/>
            <person name="Martin T."/>
            <person name="Nikolski M."/>
            <person name="Rolland T."/>
            <person name="Seret M.-L."/>
            <person name="Casaregola S."/>
            <person name="Despons L."/>
            <person name="Fairhead C."/>
            <person name="Fischer G."/>
            <person name="Lafontaine I."/>
            <person name="Leh V."/>
            <person name="Lemaire M."/>
            <person name="de Montigny J."/>
            <person name="Neuveglise C."/>
            <person name="Thierry A."/>
            <person name="Blanc-Lenfle I."/>
            <person name="Bleykasten C."/>
            <person name="Diffels J."/>
            <person name="Fritsch E."/>
            <person name="Frangeul L."/>
            <person name="Goeffon A."/>
            <person name="Jauniaux N."/>
            <person name="Kachouri-Lafond R."/>
            <person name="Payen C."/>
            <person name="Potier S."/>
            <person name="Pribylova L."/>
            <person name="Ozanne C."/>
            <person name="Richard G.-F."/>
            <person name="Sacerdot C."/>
            <person name="Straub M.-L."/>
            <person name="Talla E."/>
        </authorList>
    </citation>
    <scope>NUCLEOTIDE SEQUENCE [LARGE SCALE GENOMIC DNA]</scope>
    <source>
        <strain evidence="6">ATCC 56472 / CBS 6340 / NRRL Y-8284</strain>
    </source>
</reference>
<evidence type="ECO:0000256" key="3">
    <source>
        <dbReference type="ARBA" id="ARBA00023136"/>
    </source>
</evidence>
<dbReference type="GO" id="GO:0005375">
    <property type="term" value="F:copper ion transmembrane transporter activity"/>
    <property type="evidence" value="ECO:0007669"/>
    <property type="project" value="UniProtKB-UniRule"/>
</dbReference>
<evidence type="ECO:0000313" key="6">
    <source>
        <dbReference type="Proteomes" id="UP000002036"/>
    </source>
</evidence>
<keyword evidence="3 4" id="KW-0472">Membrane</keyword>
<keyword evidence="1 4" id="KW-0812">Transmembrane</keyword>
<protein>
    <recommendedName>
        <fullName evidence="4">Copper transport protein</fullName>
    </recommendedName>
</protein>
<evidence type="ECO:0000256" key="2">
    <source>
        <dbReference type="ARBA" id="ARBA00022989"/>
    </source>
</evidence>
<dbReference type="RefSeq" id="XP_002552159.1">
    <property type="nucleotide sequence ID" value="XM_002552113.1"/>
</dbReference>
<evidence type="ECO:0000256" key="4">
    <source>
        <dbReference type="RuleBase" id="RU367022"/>
    </source>
</evidence>
<dbReference type="KEGG" id="lth:KLTH0B08536g"/>
<dbReference type="eggNOG" id="KOG3386">
    <property type="taxonomic scope" value="Eukaryota"/>
</dbReference>
<sequence>MEHSMMDHGDMGHGDMGHDDMCSMNMLFTWNYKNTCVVFKWWHIRTLPHLLLSMIVVAASAYLYEYMKYYSAKSTASRAAGAANLSHTKAAKMKSASWYGAQVGFSFMLMLVFMTFNGWLMLAVVAGAAWGHYSWGHLTEGLAHNSLACH</sequence>
<dbReference type="GO" id="GO:0000329">
    <property type="term" value="C:fungal-type vacuole membrane"/>
    <property type="evidence" value="ECO:0007669"/>
    <property type="project" value="TreeGrafter"/>
</dbReference>
<dbReference type="InParanoid" id="C5DD60"/>
<feature type="transmembrane region" description="Helical" evidence="4">
    <location>
        <begin position="103"/>
        <end position="130"/>
    </location>
</feature>
<dbReference type="OrthoDB" id="161814at2759"/>
<dbReference type="Pfam" id="PF04145">
    <property type="entry name" value="Ctr"/>
    <property type="match status" value="2"/>
</dbReference>
<dbReference type="STRING" id="559295.C5DD60"/>
<dbReference type="Proteomes" id="UP000002036">
    <property type="component" value="Chromosome B"/>
</dbReference>
<keyword evidence="4" id="KW-0186">Copper</keyword>
<dbReference type="AlphaFoldDB" id="C5DD60"/>
<evidence type="ECO:0000313" key="5">
    <source>
        <dbReference type="EMBL" id="CAR21721.1"/>
    </source>
</evidence>
<feature type="transmembrane region" description="Helical" evidence="4">
    <location>
        <begin position="47"/>
        <end position="64"/>
    </location>
</feature>
<comment type="subcellular location">
    <subcellularLocation>
        <location evidence="4">Membrane</location>
        <topology evidence="4">Multi-pass membrane protein</topology>
    </subcellularLocation>
</comment>
<keyword evidence="6" id="KW-1185">Reference proteome</keyword>
<keyword evidence="2 4" id="KW-1133">Transmembrane helix</keyword>
<keyword evidence="4" id="KW-0813">Transport</keyword>
<proteinExistence type="inferred from homology"/>
<dbReference type="FunCoup" id="C5DD60">
    <property type="interactions" value="567"/>
</dbReference>
<keyword evidence="4" id="KW-0406">Ion transport</keyword>
<dbReference type="PANTHER" id="PTHR12483:SF115">
    <property type="entry name" value="COPPER TRANSPORT PROTEIN"/>
    <property type="match status" value="1"/>
</dbReference>
<dbReference type="OMA" id="DITEYCH"/>
<evidence type="ECO:0000256" key="1">
    <source>
        <dbReference type="ARBA" id="ARBA00022692"/>
    </source>
</evidence>
<dbReference type="InterPro" id="IPR007274">
    <property type="entry name" value="Cop_transporter"/>
</dbReference>
<gene>
    <name evidence="5" type="ordered locus">KLTH0B08536g</name>
</gene>
<organism evidence="5 6">
    <name type="scientific">Lachancea thermotolerans (strain ATCC 56472 / CBS 6340 / NRRL Y-8284)</name>
    <name type="common">Yeast</name>
    <name type="synonym">Kluyveromyces thermotolerans</name>
    <dbReference type="NCBI Taxonomy" id="559295"/>
    <lineage>
        <taxon>Eukaryota</taxon>
        <taxon>Fungi</taxon>
        <taxon>Dikarya</taxon>
        <taxon>Ascomycota</taxon>
        <taxon>Saccharomycotina</taxon>
        <taxon>Saccharomycetes</taxon>
        <taxon>Saccharomycetales</taxon>
        <taxon>Saccharomycetaceae</taxon>
        <taxon>Lachancea</taxon>
    </lineage>
</organism>
<keyword evidence="4" id="KW-0187">Copper transport</keyword>